<evidence type="ECO:0000313" key="2">
    <source>
        <dbReference type="EMBL" id="GFU06144.1"/>
    </source>
</evidence>
<name>A0A8X6UFX4_NEPPI</name>
<gene>
    <name evidence="2" type="ORF">NPIL_197761</name>
</gene>
<proteinExistence type="predicted"/>
<protein>
    <recommendedName>
        <fullName evidence="1">Methyltransferase domain-containing protein</fullName>
    </recommendedName>
</protein>
<dbReference type="SUPFAM" id="SSF53335">
    <property type="entry name" value="S-adenosyl-L-methionine-dependent methyltransferases"/>
    <property type="match status" value="1"/>
</dbReference>
<comment type="caution">
    <text evidence="2">The sequence shown here is derived from an EMBL/GenBank/DDBJ whole genome shotgun (WGS) entry which is preliminary data.</text>
</comment>
<evidence type="ECO:0000259" key="1">
    <source>
        <dbReference type="Pfam" id="PF13847"/>
    </source>
</evidence>
<sequence length="272" mass="31899">MAPRSGTAKILSSKKKDKDFSYHSAVFLVRQCAAEYGWSDLSQDTVMDVGCGSKLNVCNVILKEFPEVKALIAVEKGPSVFQKLKRIDKRIKCSTINILKRESLHDFEGDVDKVISTDTLNTIFNKKYFFENIYRLLKPGGQAAFLFILDCWYDNFLTALLEIPKFNRLKNGLYSKNMYPKEHRRQYYERMLKEIGFEYVVSKEVNRKNLPPSDEEWKDVLYESYKHVFEIPAESVEEIKEEAYQIYVTKIEKHEKYCHRVLMLILLAKKPF</sequence>
<dbReference type="AlphaFoldDB" id="A0A8X6UFX4"/>
<keyword evidence="3" id="KW-1185">Reference proteome</keyword>
<dbReference type="Proteomes" id="UP000887013">
    <property type="component" value="Unassembled WGS sequence"/>
</dbReference>
<accession>A0A8X6UFX4</accession>
<dbReference type="CDD" id="cd02440">
    <property type="entry name" value="AdoMet_MTases"/>
    <property type="match status" value="1"/>
</dbReference>
<dbReference type="Gene3D" id="3.40.50.150">
    <property type="entry name" value="Vaccinia Virus protein VP39"/>
    <property type="match status" value="1"/>
</dbReference>
<feature type="domain" description="Methyltransferase" evidence="1">
    <location>
        <begin position="42"/>
        <end position="143"/>
    </location>
</feature>
<reference evidence="2" key="1">
    <citation type="submission" date="2020-08" db="EMBL/GenBank/DDBJ databases">
        <title>Multicomponent nature underlies the extraordinary mechanical properties of spider dragline silk.</title>
        <authorList>
            <person name="Kono N."/>
            <person name="Nakamura H."/>
            <person name="Mori M."/>
            <person name="Yoshida Y."/>
            <person name="Ohtoshi R."/>
            <person name="Malay A.D."/>
            <person name="Moran D.A.P."/>
            <person name="Tomita M."/>
            <person name="Numata K."/>
            <person name="Arakawa K."/>
        </authorList>
    </citation>
    <scope>NUCLEOTIDE SEQUENCE</scope>
</reference>
<dbReference type="InterPro" id="IPR029063">
    <property type="entry name" value="SAM-dependent_MTases_sf"/>
</dbReference>
<dbReference type="OrthoDB" id="6686929at2759"/>
<dbReference type="InterPro" id="IPR025714">
    <property type="entry name" value="Methyltranfer_dom"/>
</dbReference>
<evidence type="ECO:0000313" key="3">
    <source>
        <dbReference type="Proteomes" id="UP000887013"/>
    </source>
</evidence>
<dbReference type="Pfam" id="PF13847">
    <property type="entry name" value="Methyltransf_31"/>
    <property type="match status" value="1"/>
</dbReference>
<organism evidence="2 3">
    <name type="scientific">Nephila pilipes</name>
    <name type="common">Giant wood spider</name>
    <name type="synonym">Nephila maculata</name>
    <dbReference type="NCBI Taxonomy" id="299642"/>
    <lineage>
        <taxon>Eukaryota</taxon>
        <taxon>Metazoa</taxon>
        <taxon>Ecdysozoa</taxon>
        <taxon>Arthropoda</taxon>
        <taxon>Chelicerata</taxon>
        <taxon>Arachnida</taxon>
        <taxon>Araneae</taxon>
        <taxon>Araneomorphae</taxon>
        <taxon>Entelegynae</taxon>
        <taxon>Araneoidea</taxon>
        <taxon>Nephilidae</taxon>
        <taxon>Nephila</taxon>
    </lineage>
</organism>
<dbReference type="EMBL" id="BMAW01028171">
    <property type="protein sequence ID" value="GFU06144.1"/>
    <property type="molecule type" value="Genomic_DNA"/>
</dbReference>